<dbReference type="KEGG" id="kus:B9G99_09030"/>
<dbReference type="GO" id="GO:0019867">
    <property type="term" value="C:outer membrane"/>
    <property type="evidence" value="ECO:0007669"/>
    <property type="project" value="InterPro"/>
</dbReference>
<evidence type="ECO:0000313" key="3">
    <source>
        <dbReference type="Proteomes" id="UP000250025"/>
    </source>
</evidence>
<sequence length="228" mass="24382">MLQKRSHRRIMLSYPRGLSQVAGATLAMALCGPFAMAANSPSGLMQGDWLVRAGAARLAPVGMQSNIPVIGGNVETLDETVPTLDISYFLTDHWALQVAGGISSTAYRLTDSAFGDFDIGTVKTATLALMAQYHFRPGAALNPYLGAGVARSHTLRVNPADNIPDFDVESLNSVMLGAGLDYHLSGRWFASAAMVYISVPTYHFEGEGFSAEVDMDTLLTGLGLGYRF</sequence>
<evidence type="ECO:0008006" key="4">
    <source>
        <dbReference type="Google" id="ProtNLM"/>
    </source>
</evidence>
<organism evidence="2 3">
    <name type="scientific">Kushneria konosiri</name>
    <dbReference type="NCBI Taxonomy" id="698828"/>
    <lineage>
        <taxon>Bacteria</taxon>
        <taxon>Pseudomonadati</taxon>
        <taxon>Pseudomonadota</taxon>
        <taxon>Gammaproteobacteria</taxon>
        <taxon>Oceanospirillales</taxon>
        <taxon>Halomonadaceae</taxon>
        <taxon>Kushneria</taxon>
    </lineage>
</organism>
<proteinExistence type="predicted"/>
<dbReference type="Gene3D" id="2.40.160.20">
    <property type="match status" value="1"/>
</dbReference>
<dbReference type="PANTHER" id="PTHR36920">
    <property type="match status" value="1"/>
</dbReference>
<evidence type="ECO:0000256" key="1">
    <source>
        <dbReference type="SAM" id="SignalP"/>
    </source>
</evidence>
<dbReference type="GO" id="GO:0055085">
    <property type="term" value="P:transmembrane transport"/>
    <property type="evidence" value="ECO:0007669"/>
    <property type="project" value="TreeGrafter"/>
</dbReference>
<keyword evidence="1" id="KW-0732">Signal</keyword>
<keyword evidence="3" id="KW-1185">Reference proteome</keyword>
<dbReference type="EMBL" id="CP021323">
    <property type="protein sequence ID" value="ARS53009.1"/>
    <property type="molecule type" value="Genomic_DNA"/>
</dbReference>
<feature type="chain" id="PRO_5016240444" description="OmpW family protein" evidence="1">
    <location>
        <begin position="38"/>
        <end position="228"/>
    </location>
</feature>
<protein>
    <recommendedName>
        <fullName evidence="4">OmpW family protein</fullName>
    </recommendedName>
</protein>
<dbReference type="AlphaFoldDB" id="A0A2Z2H6H7"/>
<feature type="signal peptide" evidence="1">
    <location>
        <begin position="1"/>
        <end position="37"/>
    </location>
</feature>
<reference evidence="2 3" key="1">
    <citation type="journal article" date="2017" name="Int. J. Syst. Evol. Microbiol.">
        <title>Kushneria konosiri sp. nov., isolated from the Korean salt-fermented seafood Daemi-jeot.</title>
        <authorList>
            <person name="Yun J.H."/>
            <person name="Park S.K."/>
            <person name="Lee J.Y."/>
            <person name="Jung M.J."/>
            <person name="Bae J.W."/>
        </authorList>
    </citation>
    <scope>NUCLEOTIDE SEQUENCE [LARGE SCALE GENOMIC DNA]</scope>
    <source>
        <strain evidence="2 3">X49</strain>
    </source>
</reference>
<dbReference type="Pfam" id="PF03922">
    <property type="entry name" value="OmpW"/>
    <property type="match status" value="1"/>
</dbReference>
<name>A0A2Z2H6H7_9GAMM</name>
<gene>
    <name evidence="2" type="ORF">B9G99_09030</name>
</gene>
<dbReference type="InterPro" id="IPR005618">
    <property type="entry name" value="OMPW"/>
</dbReference>
<dbReference type="InterPro" id="IPR011250">
    <property type="entry name" value="OMP/PagP_B-barrel"/>
</dbReference>
<dbReference type="PANTHER" id="PTHR36920:SF1">
    <property type="entry name" value="OUTER MEMBRANE PROTEIN W"/>
    <property type="match status" value="1"/>
</dbReference>
<evidence type="ECO:0000313" key="2">
    <source>
        <dbReference type="EMBL" id="ARS53009.1"/>
    </source>
</evidence>
<dbReference type="SUPFAM" id="SSF56925">
    <property type="entry name" value="OMPA-like"/>
    <property type="match status" value="1"/>
</dbReference>
<dbReference type="Proteomes" id="UP000250025">
    <property type="component" value="Chromosome"/>
</dbReference>
<accession>A0A2Z2H6H7</accession>